<sequence>MMVPPASSPALAPARRGSDAAIEPVPAVARIDLALEALLAEDKITLAYQPQISVATGEVVGVEALARDPGGMTPDTMFARAAAAALGERLSRAVQRKALRAMGSWTGRLGELRLSLNLLPEDLARPGYERWLLDEIAAAGLAPERVTAEITESSLIADPVAAAARLACLRAAGVRIAVDDFGTGYASLAWLTTLPLDMIKIDRGLILDLVGGRRAQIVVKALIALARELDLQVLVEGVEDPEQLTLLQAWNCDYYQGFLGAKAMAQDELAAFLA</sequence>
<dbReference type="InterPro" id="IPR035919">
    <property type="entry name" value="EAL_sf"/>
</dbReference>
<dbReference type="InterPro" id="IPR050706">
    <property type="entry name" value="Cyclic-di-GMP_PDE-like"/>
</dbReference>
<dbReference type="Gene3D" id="3.20.20.450">
    <property type="entry name" value="EAL domain"/>
    <property type="match status" value="1"/>
</dbReference>
<dbReference type="EMBL" id="BAAAZD010000002">
    <property type="protein sequence ID" value="GAA4009588.1"/>
    <property type="molecule type" value="Genomic_DNA"/>
</dbReference>
<dbReference type="Pfam" id="PF00563">
    <property type="entry name" value="EAL"/>
    <property type="match status" value="1"/>
</dbReference>
<protein>
    <recommendedName>
        <fullName evidence="1">EAL domain-containing protein</fullName>
    </recommendedName>
</protein>
<dbReference type="PANTHER" id="PTHR33121:SF70">
    <property type="entry name" value="SIGNALING PROTEIN YKOW"/>
    <property type="match status" value="1"/>
</dbReference>
<evidence type="ECO:0000313" key="2">
    <source>
        <dbReference type="EMBL" id="GAA4009588.1"/>
    </source>
</evidence>
<dbReference type="Proteomes" id="UP001501310">
    <property type="component" value="Unassembled WGS sequence"/>
</dbReference>
<proteinExistence type="predicted"/>
<accession>A0ABP7SBI5</accession>
<evidence type="ECO:0000259" key="1">
    <source>
        <dbReference type="PROSITE" id="PS50883"/>
    </source>
</evidence>
<comment type="caution">
    <text evidence="2">The sequence shown here is derived from an EMBL/GenBank/DDBJ whole genome shotgun (WGS) entry which is preliminary data.</text>
</comment>
<keyword evidence="3" id="KW-1185">Reference proteome</keyword>
<dbReference type="SMART" id="SM00052">
    <property type="entry name" value="EAL"/>
    <property type="match status" value="1"/>
</dbReference>
<reference evidence="3" key="1">
    <citation type="journal article" date="2019" name="Int. J. Syst. Evol. Microbiol.">
        <title>The Global Catalogue of Microorganisms (GCM) 10K type strain sequencing project: providing services to taxonomists for standard genome sequencing and annotation.</title>
        <authorList>
            <consortium name="The Broad Institute Genomics Platform"/>
            <consortium name="The Broad Institute Genome Sequencing Center for Infectious Disease"/>
            <person name="Wu L."/>
            <person name="Ma J."/>
        </authorList>
    </citation>
    <scope>NUCLEOTIDE SEQUENCE [LARGE SCALE GENOMIC DNA]</scope>
    <source>
        <strain evidence="3">JCM 16603</strain>
    </source>
</reference>
<name>A0ABP7SBI5_9SPHN</name>
<gene>
    <name evidence="2" type="ORF">GCM10022211_24730</name>
</gene>
<dbReference type="CDD" id="cd01948">
    <property type="entry name" value="EAL"/>
    <property type="match status" value="1"/>
</dbReference>
<dbReference type="SUPFAM" id="SSF141868">
    <property type="entry name" value="EAL domain-like"/>
    <property type="match status" value="1"/>
</dbReference>
<organism evidence="2 3">
    <name type="scientific">Sphingomonas humi</name>
    <dbReference type="NCBI Taxonomy" id="335630"/>
    <lineage>
        <taxon>Bacteria</taxon>
        <taxon>Pseudomonadati</taxon>
        <taxon>Pseudomonadota</taxon>
        <taxon>Alphaproteobacteria</taxon>
        <taxon>Sphingomonadales</taxon>
        <taxon>Sphingomonadaceae</taxon>
        <taxon>Sphingomonas</taxon>
    </lineage>
</organism>
<dbReference type="InterPro" id="IPR001633">
    <property type="entry name" value="EAL_dom"/>
</dbReference>
<evidence type="ECO:0000313" key="3">
    <source>
        <dbReference type="Proteomes" id="UP001501310"/>
    </source>
</evidence>
<feature type="domain" description="EAL" evidence="1">
    <location>
        <begin position="28"/>
        <end position="274"/>
    </location>
</feature>
<dbReference type="PROSITE" id="PS50883">
    <property type="entry name" value="EAL"/>
    <property type="match status" value="1"/>
</dbReference>
<dbReference type="PANTHER" id="PTHR33121">
    <property type="entry name" value="CYCLIC DI-GMP PHOSPHODIESTERASE PDEF"/>
    <property type="match status" value="1"/>
</dbReference>
<dbReference type="RefSeq" id="WP_344710775.1">
    <property type="nucleotide sequence ID" value="NZ_BAAAZD010000002.1"/>
</dbReference>